<evidence type="ECO:0000313" key="1">
    <source>
        <dbReference type="EMBL" id="MBE0367840.1"/>
    </source>
</evidence>
<protein>
    <recommendedName>
        <fullName evidence="3">HNH endonuclease</fullName>
    </recommendedName>
</protein>
<evidence type="ECO:0008006" key="3">
    <source>
        <dbReference type="Google" id="ProtNLM"/>
    </source>
</evidence>
<keyword evidence="2" id="KW-1185">Reference proteome</keyword>
<dbReference type="Proteomes" id="UP000615755">
    <property type="component" value="Unassembled WGS sequence"/>
</dbReference>
<organism evidence="1 2">
    <name type="scientific">Pseudoalteromonas aurantia 208</name>
    <dbReference type="NCBI Taxonomy" id="1314867"/>
    <lineage>
        <taxon>Bacteria</taxon>
        <taxon>Pseudomonadati</taxon>
        <taxon>Pseudomonadota</taxon>
        <taxon>Gammaproteobacteria</taxon>
        <taxon>Alteromonadales</taxon>
        <taxon>Pseudoalteromonadaceae</taxon>
        <taxon>Pseudoalteromonas</taxon>
    </lineage>
</organism>
<comment type="caution">
    <text evidence="1">The sequence shown here is derived from an EMBL/GenBank/DDBJ whole genome shotgun (WGS) entry which is preliminary data.</text>
</comment>
<gene>
    <name evidence="1" type="ORF">PAUR_a1296</name>
</gene>
<sequence length="267" mass="30528">MSKNFEALSKYYQNGLAKSVEFNQCCYYCGCEATHIDYCPPLQHCELVIEFSETADFITVPSCYECHGLLLGQRLLTLNERIKALKSSLAKKYAQAVRVYNVWEHDELAQMSPEFHTSIEAGMRLGKETQIRLDFPSYILEISGAEVKVPTAKVEFCVGEQYFDDFKSALAFCYANYTLQKSQFYDLLVGECAGDFNKAISKYMHRHKKPAKTAQTSDLIKQFAKEHKQNSDFVARASEQLLKRHAELDLEGALAKLYEDYIAPKRN</sequence>
<dbReference type="EMBL" id="AQGV01000012">
    <property type="protein sequence ID" value="MBE0367840.1"/>
    <property type="molecule type" value="Genomic_DNA"/>
</dbReference>
<evidence type="ECO:0000313" key="2">
    <source>
        <dbReference type="Proteomes" id="UP000615755"/>
    </source>
</evidence>
<reference evidence="1 2" key="1">
    <citation type="submission" date="2015-03" db="EMBL/GenBank/DDBJ databases">
        <title>Genome sequence of Pseudoalteromonas aurantia.</title>
        <authorList>
            <person name="Xie B.-B."/>
            <person name="Rong J.-C."/>
            <person name="Qin Q.-L."/>
            <person name="Zhang Y.-Z."/>
        </authorList>
    </citation>
    <scope>NUCLEOTIDE SEQUENCE [LARGE SCALE GENOMIC DNA]</scope>
    <source>
        <strain evidence="1 2">208</strain>
    </source>
</reference>
<dbReference type="RefSeq" id="WP_192507210.1">
    <property type="nucleotide sequence ID" value="NZ_AQGV01000012.1"/>
</dbReference>
<proteinExistence type="predicted"/>
<name>A0ABR9EA50_9GAMM</name>
<accession>A0ABR9EA50</accession>